<keyword evidence="1" id="KW-0732">Signal</keyword>
<evidence type="ECO:0008006" key="4">
    <source>
        <dbReference type="Google" id="ProtNLM"/>
    </source>
</evidence>
<sequence length="275" mass="29816">MSARPISRTLRRLVLVGLLAAPVALADVPGSTDLDYLPRFARAEIVDYRVQEGAERIYPQSAIRRISGRLRVDGEIAAVGRLSVRTYELPAGHSSAEAFAQARRTLLAGGAQALHWCEGRECGGSSLWANNVFGNARLYGPDEQQAYLLLQLAAPRQDTLLALYAITRGNRRSYLHVETLEAAQPLGNHLPNAETLLRQLKDTGVLELGGVPAEPADPWLALLARALRLDTGLRVLLGGPTAADWREALIARGTQAARLESAPGETAGLHVEWLR</sequence>
<accession>A0A1H2HP26</accession>
<proteinExistence type="predicted"/>
<evidence type="ECO:0000313" key="2">
    <source>
        <dbReference type="EMBL" id="SDU33604.1"/>
    </source>
</evidence>
<name>A0A1H2HP26_9GAMM</name>
<feature type="chain" id="PRO_5009275912" description="DUF4892 domain-containing protein" evidence="1">
    <location>
        <begin position="27"/>
        <end position="275"/>
    </location>
</feature>
<evidence type="ECO:0000313" key="3">
    <source>
        <dbReference type="Proteomes" id="UP000243063"/>
    </source>
</evidence>
<gene>
    <name evidence="2" type="ORF">SAMN05216580_2439</name>
</gene>
<evidence type="ECO:0000256" key="1">
    <source>
        <dbReference type="SAM" id="SignalP"/>
    </source>
</evidence>
<feature type="signal peptide" evidence="1">
    <location>
        <begin position="1"/>
        <end position="26"/>
    </location>
</feature>
<reference evidence="3" key="1">
    <citation type="submission" date="2016-10" db="EMBL/GenBank/DDBJ databases">
        <authorList>
            <person name="Varghese N."/>
            <person name="Submissions S."/>
        </authorList>
    </citation>
    <scope>NUCLEOTIDE SEQUENCE [LARGE SCALE GENOMIC DNA]</scope>
    <source>
        <strain evidence="3">CCTCC 2012022</strain>
    </source>
</reference>
<dbReference type="Pfam" id="PF16234">
    <property type="entry name" value="DUF4892"/>
    <property type="match status" value="1"/>
</dbReference>
<protein>
    <recommendedName>
        <fullName evidence="4">DUF4892 domain-containing protein</fullName>
    </recommendedName>
</protein>
<organism evidence="2 3">
    <name type="scientific">Geopseudomonas guangdongensis</name>
    <dbReference type="NCBI Taxonomy" id="1245526"/>
    <lineage>
        <taxon>Bacteria</taxon>
        <taxon>Pseudomonadati</taxon>
        <taxon>Pseudomonadota</taxon>
        <taxon>Gammaproteobacteria</taxon>
        <taxon>Pseudomonadales</taxon>
        <taxon>Pseudomonadaceae</taxon>
        <taxon>Geopseudomonas</taxon>
    </lineage>
</organism>
<dbReference type="STRING" id="1245526.SAMN05216580_2439"/>
<dbReference type="AlphaFoldDB" id="A0A1H2HP26"/>
<dbReference type="EMBL" id="LT629780">
    <property type="protein sequence ID" value="SDU33604.1"/>
    <property type="molecule type" value="Genomic_DNA"/>
</dbReference>
<dbReference type="InterPro" id="IPR032608">
    <property type="entry name" value="DUF4892"/>
</dbReference>
<keyword evidence="3" id="KW-1185">Reference proteome</keyword>
<dbReference type="Proteomes" id="UP000243063">
    <property type="component" value="Chromosome I"/>
</dbReference>